<dbReference type="AlphaFoldDB" id="A0A1C3III9"/>
<dbReference type="EMBL" id="FLQP01000007">
    <property type="protein sequence ID" value="SBS61252.1"/>
    <property type="molecule type" value="Genomic_DNA"/>
</dbReference>
<accession>A0A1C3III9</accession>
<organism evidence="2 3">
    <name type="scientific">Vibrio atlanticus</name>
    <dbReference type="NCBI Taxonomy" id="693153"/>
    <lineage>
        <taxon>Bacteria</taxon>
        <taxon>Pseudomonadati</taxon>
        <taxon>Pseudomonadota</taxon>
        <taxon>Gammaproteobacteria</taxon>
        <taxon>Vibrionales</taxon>
        <taxon>Vibrionaceae</taxon>
        <taxon>Vibrio</taxon>
    </lineage>
</organism>
<dbReference type="GeneID" id="94231552"/>
<dbReference type="RefSeq" id="WP_065678238.1">
    <property type="nucleotide sequence ID" value="NZ_AP025460.1"/>
</dbReference>
<gene>
    <name evidence="2" type="ORF">VAT7223_00572</name>
</gene>
<reference evidence="3" key="1">
    <citation type="submission" date="2016-06" db="EMBL/GenBank/DDBJ databases">
        <authorList>
            <person name="Rodrigo-Torres Lidia"/>
            <person name="Arahal R.David."/>
        </authorList>
    </citation>
    <scope>NUCLEOTIDE SEQUENCE [LARGE SCALE GENOMIC DNA]</scope>
    <source>
        <strain evidence="3">CECT 7223</strain>
    </source>
</reference>
<proteinExistence type="predicted"/>
<protein>
    <submittedName>
        <fullName evidence="2">Glycosyltransferase family 25 (LPS biosynthesis protein)</fullName>
    </submittedName>
</protein>
<dbReference type="CDD" id="cd06532">
    <property type="entry name" value="Glyco_transf_25"/>
    <property type="match status" value="1"/>
</dbReference>
<dbReference type="GO" id="GO:0016740">
    <property type="term" value="F:transferase activity"/>
    <property type="evidence" value="ECO:0007669"/>
    <property type="project" value="UniProtKB-KW"/>
</dbReference>
<dbReference type="Pfam" id="PF01755">
    <property type="entry name" value="Glyco_transf_25"/>
    <property type="match status" value="1"/>
</dbReference>
<evidence type="ECO:0000313" key="2">
    <source>
        <dbReference type="EMBL" id="SBS61252.1"/>
    </source>
</evidence>
<evidence type="ECO:0000259" key="1">
    <source>
        <dbReference type="Pfam" id="PF01755"/>
    </source>
</evidence>
<feature type="domain" description="Glycosyl transferase family 25" evidence="1">
    <location>
        <begin position="1"/>
        <end position="130"/>
    </location>
</feature>
<keyword evidence="2" id="KW-0808">Transferase</keyword>
<dbReference type="InterPro" id="IPR002654">
    <property type="entry name" value="Glyco_trans_25"/>
</dbReference>
<name>A0A1C3III9_9VIBR</name>
<evidence type="ECO:0000313" key="3">
    <source>
        <dbReference type="Proteomes" id="UP000092876"/>
    </source>
</evidence>
<dbReference type="Proteomes" id="UP000092876">
    <property type="component" value="Unassembled WGS sequence"/>
</dbReference>
<sequence>MIKTFVIHVSKGYEERRKHIDKHLPEVGITDYEYMLAGDIDDLSDDVRNGFFDDSLRLPEKSCFYKHYLVMKKVVEEQIPQVLVLEDDAFLNSDFIEQLEAFQSELAGEEKYLVNIEEASSLVPTSVRVPNQHLYLCKTNKLTGGLLYDLSFARAMVEHMENNITDAPIDGYIGNERTTLEYNIFWTHPPLVRQGSKTGAFDSELSGRTSGLYATVRSWFKEGYRTHVRSHVSSKHKALFKNITKY</sequence>